<dbReference type="EMBL" id="JAAARO010000023">
    <property type="protein sequence ID" value="KAF5725486.1"/>
    <property type="molecule type" value="Genomic_DNA"/>
</dbReference>
<feature type="chain" id="PRO_5029783975" evidence="1">
    <location>
        <begin position="17"/>
        <end position="99"/>
    </location>
</feature>
<feature type="signal peptide" evidence="1">
    <location>
        <begin position="1"/>
        <end position="16"/>
    </location>
</feature>
<accession>A0A7J7BVB6</accession>
<reference evidence="2 3" key="1">
    <citation type="journal article" date="2020" name="Nat. Commun.">
        <title>Genome of Tripterygium wilfordii and identification of cytochrome P450 involved in triptolide biosynthesis.</title>
        <authorList>
            <person name="Tu L."/>
            <person name="Su P."/>
            <person name="Zhang Z."/>
            <person name="Gao L."/>
            <person name="Wang J."/>
            <person name="Hu T."/>
            <person name="Zhou J."/>
            <person name="Zhang Y."/>
            <person name="Zhao Y."/>
            <person name="Liu Y."/>
            <person name="Song Y."/>
            <person name="Tong Y."/>
            <person name="Lu Y."/>
            <person name="Yang J."/>
            <person name="Xu C."/>
            <person name="Jia M."/>
            <person name="Peters R.J."/>
            <person name="Huang L."/>
            <person name="Gao W."/>
        </authorList>
    </citation>
    <scope>NUCLEOTIDE SEQUENCE [LARGE SCALE GENOMIC DNA]</scope>
    <source>
        <strain evidence="3">cv. XIE 37</strain>
        <tissue evidence="2">Leaf</tissue>
    </source>
</reference>
<gene>
    <name evidence="2" type="ORF">HS088_TW23G00208</name>
</gene>
<keyword evidence="3" id="KW-1185">Reference proteome</keyword>
<keyword evidence="1" id="KW-0732">Signal</keyword>
<evidence type="ECO:0000313" key="2">
    <source>
        <dbReference type="EMBL" id="KAF5725486.1"/>
    </source>
</evidence>
<dbReference type="AlphaFoldDB" id="A0A7J7BVB6"/>
<sequence length="99" mass="11082">MVFLLLLSGCLVYGKIEPFSHLGLIAQVPPQGLDLKKESRSLIPLTNLFNAVIDVLQTLNRNLWSELNSTSLDLKKRSCYFGVTRKGFAADGDWVIMNQ</sequence>
<name>A0A7J7BVB6_TRIWF</name>
<dbReference type="InParanoid" id="A0A7J7BVB6"/>
<evidence type="ECO:0000313" key="3">
    <source>
        <dbReference type="Proteomes" id="UP000593562"/>
    </source>
</evidence>
<proteinExistence type="predicted"/>
<dbReference type="Proteomes" id="UP000593562">
    <property type="component" value="Unassembled WGS sequence"/>
</dbReference>
<evidence type="ECO:0000256" key="1">
    <source>
        <dbReference type="SAM" id="SignalP"/>
    </source>
</evidence>
<protein>
    <submittedName>
        <fullName evidence="2">Uncharacterized protein</fullName>
    </submittedName>
</protein>
<organism evidence="2 3">
    <name type="scientific">Tripterygium wilfordii</name>
    <name type="common">Thunder God vine</name>
    <dbReference type="NCBI Taxonomy" id="458696"/>
    <lineage>
        <taxon>Eukaryota</taxon>
        <taxon>Viridiplantae</taxon>
        <taxon>Streptophyta</taxon>
        <taxon>Embryophyta</taxon>
        <taxon>Tracheophyta</taxon>
        <taxon>Spermatophyta</taxon>
        <taxon>Magnoliopsida</taxon>
        <taxon>eudicotyledons</taxon>
        <taxon>Gunneridae</taxon>
        <taxon>Pentapetalae</taxon>
        <taxon>rosids</taxon>
        <taxon>fabids</taxon>
        <taxon>Celastrales</taxon>
        <taxon>Celastraceae</taxon>
        <taxon>Tripterygium</taxon>
    </lineage>
</organism>
<comment type="caution">
    <text evidence="2">The sequence shown here is derived from an EMBL/GenBank/DDBJ whole genome shotgun (WGS) entry which is preliminary data.</text>
</comment>